<sequence>MPVLEGPAAEGASWPDGLTAKLVAVEQVPNAWGVDVPKSRAIVRLTLEVRNGTQDVLPLMPGNGEMDLMYGPNREDAELEAGYDWPDGEKQKLLQADAGNRIPVGGSGRLVESSSVPVSALGDLTVEVELPATDGERLPFTLTDVEALLKQVR</sequence>
<gene>
    <name evidence="1" type="ORF">D7193_15205</name>
</gene>
<dbReference type="OrthoDB" id="9844652at2"/>
<reference evidence="1 2" key="1">
    <citation type="journal article" date="2015" name="Int. J. Syst. Evol. Microbiol.">
        <title>Micromonospora costi sp. nov., isolated from a leaf of Costus speciosus.</title>
        <authorList>
            <person name="Thawai C."/>
        </authorList>
    </citation>
    <scope>NUCLEOTIDE SEQUENCE [LARGE SCALE GENOMIC DNA]</scope>
    <source>
        <strain evidence="1 2">CS1-12</strain>
    </source>
</reference>
<proteinExistence type="predicted"/>
<dbReference type="RefSeq" id="WP_120780114.1">
    <property type="nucleotide sequence ID" value="NZ_JBHLUP010000002.1"/>
</dbReference>
<comment type="caution">
    <text evidence="1">The sequence shown here is derived from an EMBL/GenBank/DDBJ whole genome shotgun (WGS) entry which is preliminary data.</text>
</comment>
<dbReference type="EMBL" id="RBAN01000002">
    <property type="protein sequence ID" value="RKN55931.1"/>
    <property type="molecule type" value="Genomic_DNA"/>
</dbReference>
<evidence type="ECO:0000313" key="2">
    <source>
        <dbReference type="Proteomes" id="UP000279968"/>
    </source>
</evidence>
<accession>A0A3B0A696</accession>
<protein>
    <recommendedName>
        <fullName evidence="3">DUF4352 domain-containing protein</fullName>
    </recommendedName>
</protein>
<dbReference type="Proteomes" id="UP000279968">
    <property type="component" value="Unassembled WGS sequence"/>
</dbReference>
<evidence type="ECO:0008006" key="3">
    <source>
        <dbReference type="Google" id="ProtNLM"/>
    </source>
</evidence>
<evidence type="ECO:0000313" key="1">
    <source>
        <dbReference type="EMBL" id="RKN55931.1"/>
    </source>
</evidence>
<dbReference type="AlphaFoldDB" id="A0A3B0A696"/>
<keyword evidence="2" id="KW-1185">Reference proteome</keyword>
<name>A0A3B0A696_9ACTN</name>
<organism evidence="1 2">
    <name type="scientific">Micromonospora costi</name>
    <dbReference type="NCBI Taxonomy" id="1530042"/>
    <lineage>
        <taxon>Bacteria</taxon>
        <taxon>Bacillati</taxon>
        <taxon>Actinomycetota</taxon>
        <taxon>Actinomycetes</taxon>
        <taxon>Micromonosporales</taxon>
        <taxon>Micromonosporaceae</taxon>
        <taxon>Micromonospora</taxon>
    </lineage>
</organism>